<dbReference type="Proteomes" id="UP001064632">
    <property type="component" value="Chromosome"/>
</dbReference>
<evidence type="ECO:0000313" key="3">
    <source>
        <dbReference type="EMBL" id="UXI70044.1"/>
    </source>
</evidence>
<dbReference type="Gene3D" id="3.40.50.2300">
    <property type="match status" value="1"/>
</dbReference>
<dbReference type="RefSeq" id="WP_261696995.1">
    <property type="nucleotide sequence ID" value="NZ_CP104694.1"/>
</dbReference>
<accession>A0ABY6BJU4</accession>
<dbReference type="InterPro" id="IPR052893">
    <property type="entry name" value="TCS_response_regulator"/>
</dbReference>
<dbReference type="SMART" id="SM00448">
    <property type="entry name" value="REC"/>
    <property type="match status" value="1"/>
</dbReference>
<dbReference type="InterPro" id="IPR011006">
    <property type="entry name" value="CheY-like_superfamily"/>
</dbReference>
<evidence type="ECO:0000256" key="1">
    <source>
        <dbReference type="PROSITE-ProRule" id="PRU00169"/>
    </source>
</evidence>
<protein>
    <submittedName>
        <fullName evidence="3">Response regulator</fullName>
    </submittedName>
</protein>
<dbReference type="InterPro" id="IPR001789">
    <property type="entry name" value="Sig_transdc_resp-reg_receiver"/>
</dbReference>
<dbReference type="PANTHER" id="PTHR44520:SF1">
    <property type="entry name" value="TWO-COMPONENT SYSTEM REGULATORY PROTEIN"/>
    <property type="match status" value="1"/>
</dbReference>
<feature type="domain" description="Response regulatory" evidence="2">
    <location>
        <begin position="8"/>
        <end position="135"/>
    </location>
</feature>
<dbReference type="Pfam" id="PF00072">
    <property type="entry name" value="Response_reg"/>
    <property type="match status" value="1"/>
</dbReference>
<evidence type="ECO:0000259" key="2">
    <source>
        <dbReference type="PROSITE" id="PS50110"/>
    </source>
</evidence>
<reference evidence="3" key="1">
    <citation type="submission" date="2022-09" db="EMBL/GenBank/DDBJ databases">
        <title>Tahibacter sp. nov., isolated from a fresh water.</title>
        <authorList>
            <person name="Baek J.H."/>
            <person name="Lee J.K."/>
            <person name="Kim J.M."/>
            <person name="Jeon C.O."/>
        </authorList>
    </citation>
    <scope>NUCLEOTIDE SEQUENCE</scope>
    <source>
        <strain evidence="3">W38</strain>
    </source>
</reference>
<dbReference type="SUPFAM" id="SSF52172">
    <property type="entry name" value="CheY-like"/>
    <property type="match status" value="1"/>
</dbReference>
<dbReference type="PROSITE" id="PS50110">
    <property type="entry name" value="RESPONSE_REGULATORY"/>
    <property type="match status" value="1"/>
</dbReference>
<sequence>MEAIEQIDILLVEDNPVDAELTMLGLKDGHVANRVIWVTDGQQALDYIFRRGPYSTRDDPGPRLMLLDLKMPRVDGIEVLQAIKSDETTRNIPVVVMTSSQEENDVAKSYALGANSYVVKPVDFTSLAEVAKQAGYYWLAINRVVSR</sequence>
<keyword evidence="4" id="KW-1185">Reference proteome</keyword>
<feature type="modified residue" description="4-aspartylphosphate" evidence="1">
    <location>
        <position position="68"/>
    </location>
</feature>
<dbReference type="PANTHER" id="PTHR44520">
    <property type="entry name" value="RESPONSE REGULATOR RCP1-RELATED"/>
    <property type="match status" value="1"/>
</dbReference>
<keyword evidence="1" id="KW-0597">Phosphoprotein</keyword>
<name>A0ABY6BJU4_9GAMM</name>
<dbReference type="CDD" id="cd17557">
    <property type="entry name" value="REC_Rcp-like"/>
    <property type="match status" value="1"/>
</dbReference>
<gene>
    <name evidence="3" type="ORF">N4264_10585</name>
</gene>
<dbReference type="EMBL" id="CP104694">
    <property type="protein sequence ID" value="UXI70044.1"/>
    <property type="molecule type" value="Genomic_DNA"/>
</dbReference>
<proteinExistence type="predicted"/>
<evidence type="ECO:0000313" key="4">
    <source>
        <dbReference type="Proteomes" id="UP001064632"/>
    </source>
</evidence>
<organism evidence="3 4">
    <name type="scientific">Tahibacter amnicola</name>
    <dbReference type="NCBI Taxonomy" id="2976241"/>
    <lineage>
        <taxon>Bacteria</taxon>
        <taxon>Pseudomonadati</taxon>
        <taxon>Pseudomonadota</taxon>
        <taxon>Gammaproteobacteria</taxon>
        <taxon>Lysobacterales</taxon>
        <taxon>Rhodanobacteraceae</taxon>
        <taxon>Tahibacter</taxon>
    </lineage>
</organism>